<accession>A0AAD8W7E0</accession>
<keyword evidence="3" id="KW-1185">Reference proteome</keyword>
<comment type="caution">
    <text evidence="2">The sequence shown here is derived from an EMBL/GenBank/DDBJ whole genome shotgun (WGS) entry which is preliminary data.</text>
</comment>
<name>A0AAD8W7E0_LOLMU</name>
<protein>
    <submittedName>
        <fullName evidence="2">Uncharacterized protein</fullName>
    </submittedName>
</protein>
<dbReference type="Proteomes" id="UP001231189">
    <property type="component" value="Unassembled WGS sequence"/>
</dbReference>
<evidence type="ECO:0000313" key="3">
    <source>
        <dbReference type="Proteomes" id="UP001231189"/>
    </source>
</evidence>
<gene>
    <name evidence="2" type="ORF">QYE76_062585</name>
</gene>
<sequence length="69" mass="7658">MRRPSSSYERLSRRLMKKASTYAGYRDAGGDPLLLREVEVVVVRDGRRRAYGTGGTGTPRRLGSEAGTR</sequence>
<reference evidence="2" key="1">
    <citation type="submission" date="2023-07" db="EMBL/GenBank/DDBJ databases">
        <title>A chromosome-level genome assembly of Lolium multiflorum.</title>
        <authorList>
            <person name="Chen Y."/>
            <person name="Copetti D."/>
            <person name="Kolliker R."/>
            <person name="Studer B."/>
        </authorList>
    </citation>
    <scope>NUCLEOTIDE SEQUENCE</scope>
    <source>
        <strain evidence="2">02402/16</strain>
        <tissue evidence="2">Leaf</tissue>
    </source>
</reference>
<proteinExistence type="predicted"/>
<evidence type="ECO:0000313" key="2">
    <source>
        <dbReference type="EMBL" id="KAK1644780.1"/>
    </source>
</evidence>
<dbReference type="AlphaFoldDB" id="A0AAD8W7E0"/>
<dbReference type="EMBL" id="JAUUTY010000004">
    <property type="protein sequence ID" value="KAK1644780.1"/>
    <property type="molecule type" value="Genomic_DNA"/>
</dbReference>
<feature type="region of interest" description="Disordered" evidence="1">
    <location>
        <begin position="47"/>
        <end position="69"/>
    </location>
</feature>
<evidence type="ECO:0000256" key="1">
    <source>
        <dbReference type="SAM" id="MobiDB-lite"/>
    </source>
</evidence>
<organism evidence="2 3">
    <name type="scientific">Lolium multiflorum</name>
    <name type="common">Italian ryegrass</name>
    <name type="synonym">Lolium perenne subsp. multiflorum</name>
    <dbReference type="NCBI Taxonomy" id="4521"/>
    <lineage>
        <taxon>Eukaryota</taxon>
        <taxon>Viridiplantae</taxon>
        <taxon>Streptophyta</taxon>
        <taxon>Embryophyta</taxon>
        <taxon>Tracheophyta</taxon>
        <taxon>Spermatophyta</taxon>
        <taxon>Magnoliopsida</taxon>
        <taxon>Liliopsida</taxon>
        <taxon>Poales</taxon>
        <taxon>Poaceae</taxon>
        <taxon>BOP clade</taxon>
        <taxon>Pooideae</taxon>
        <taxon>Poodae</taxon>
        <taxon>Poeae</taxon>
        <taxon>Poeae Chloroplast Group 2 (Poeae type)</taxon>
        <taxon>Loliodinae</taxon>
        <taxon>Loliinae</taxon>
        <taxon>Lolium</taxon>
    </lineage>
</organism>